<evidence type="ECO:0000256" key="8">
    <source>
        <dbReference type="ARBA" id="ARBA00023163"/>
    </source>
</evidence>
<dbReference type="InterPro" id="IPR000394">
    <property type="entry name" value="RNA_pol_sigma_54"/>
</dbReference>
<dbReference type="GO" id="GO:0000428">
    <property type="term" value="C:DNA-directed RNA polymerase complex"/>
    <property type="evidence" value="ECO:0007669"/>
    <property type="project" value="UniProtKB-KW"/>
</dbReference>
<dbReference type="PROSITE" id="PS00718">
    <property type="entry name" value="SIGMA54_2"/>
    <property type="match status" value="1"/>
</dbReference>
<keyword evidence="7" id="KW-0238">DNA-binding</keyword>
<keyword evidence="2" id="KW-0240">DNA-directed RNA polymerase</keyword>
<dbReference type="Gene3D" id="1.10.10.1330">
    <property type="entry name" value="RNA polymerase sigma-54 factor, core-binding domain"/>
    <property type="match status" value="1"/>
</dbReference>
<dbReference type="GO" id="GO:0003677">
    <property type="term" value="F:DNA binding"/>
    <property type="evidence" value="ECO:0007669"/>
    <property type="project" value="UniProtKB-KW"/>
</dbReference>
<organism evidence="12 13">
    <name type="scientific">Chlorobaculum thiosulfatiphilum</name>
    <name type="common">Chlorobium limicola f.sp. thiosulfatophilum</name>
    <dbReference type="NCBI Taxonomy" id="115852"/>
    <lineage>
        <taxon>Bacteria</taxon>
        <taxon>Pseudomonadati</taxon>
        <taxon>Chlorobiota</taxon>
        <taxon>Chlorobiia</taxon>
        <taxon>Chlorobiales</taxon>
        <taxon>Chlorobiaceae</taxon>
        <taxon>Chlorobaculum</taxon>
    </lineage>
</organism>
<dbReference type="PRINTS" id="PR00045">
    <property type="entry name" value="SIGMA54FCT"/>
</dbReference>
<feature type="region of interest" description="Disordered" evidence="9">
    <location>
        <begin position="88"/>
        <end position="108"/>
    </location>
</feature>
<dbReference type="Pfam" id="PF04552">
    <property type="entry name" value="Sigma54_DBD"/>
    <property type="match status" value="1"/>
</dbReference>
<feature type="domain" description="RNA polymerase sigma factor 54 core-binding" evidence="11">
    <location>
        <begin position="118"/>
        <end position="311"/>
    </location>
</feature>
<evidence type="ECO:0000256" key="7">
    <source>
        <dbReference type="ARBA" id="ARBA00023125"/>
    </source>
</evidence>
<dbReference type="Proteomes" id="UP000308271">
    <property type="component" value="Unassembled WGS sequence"/>
</dbReference>
<evidence type="ECO:0000259" key="11">
    <source>
        <dbReference type="Pfam" id="PF04963"/>
    </source>
</evidence>
<evidence type="ECO:0000256" key="6">
    <source>
        <dbReference type="ARBA" id="ARBA00023082"/>
    </source>
</evidence>
<keyword evidence="13" id="KW-1185">Reference proteome</keyword>
<dbReference type="PANTHER" id="PTHR32248">
    <property type="entry name" value="RNA POLYMERASE SIGMA-54 FACTOR"/>
    <property type="match status" value="1"/>
</dbReference>
<keyword evidence="8" id="KW-0804">Transcription</keyword>
<evidence type="ECO:0000259" key="10">
    <source>
        <dbReference type="Pfam" id="PF04552"/>
    </source>
</evidence>
<dbReference type="Pfam" id="PF04963">
    <property type="entry name" value="Sigma54_CBD"/>
    <property type="match status" value="1"/>
</dbReference>
<dbReference type="InterPro" id="IPR007046">
    <property type="entry name" value="RNA_pol_sigma_54_core-bd"/>
</dbReference>
<keyword evidence="5" id="KW-0805">Transcription regulation</keyword>
<evidence type="ECO:0000256" key="2">
    <source>
        <dbReference type="ARBA" id="ARBA00022478"/>
    </source>
</evidence>
<dbReference type="Gene3D" id="1.10.10.60">
    <property type="entry name" value="Homeodomain-like"/>
    <property type="match status" value="1"/>
</dbReference>
<proteinExistence type="inferred from homology"/>
<accession>A0A5C4S779</accession>
<keyword evidence="6" id="KW-0731">Sigma factor</keyword>
<dbReference type="GO" id="GO:0016987">
    <property type="term" value="F:sigma factor activity"/>
    <property type="evidence" value="ECO:0007669"/>
    <property type="project" value="UniProtKB-KW"/>
</dbReference>
<reference evidence="12 13" key="1">
    <citation type="submission" date="2019-05" db="EMBL/GenBank/DDBJ databases">
        <title>Draft Whole-Genome sequence of the green sulfur bacterium Chlorobaculum thiosulfatiphilum DSM 249.</title>
        <authorList>
            <person name="Meyer T.E."/>
            <person name="Kyndt J.A."/>
        </authorList>
    </citation>
    <scope>NUCLEOTIDE SEQUENCE [LARGE SCALE GENOMIC DNA]</scope>
    <source>
        <strain evidence="12 13">DSM 249</strain>
    </source>
</reference>
<keyword evidence="3" id="KW-0808">Transferase</keyword>
<dbReference type="RefSeq" id="WP_139456519.1">
    <property type="nucleotide sequence ID" value="NZ_VDCH01000006.1"/>
</dbReference>
<dbReference type="EMBL" id="VDCH01000006">
    <property type="protein sequence ID" value="TNJ39390.1"/>
    <property type="molecule type" value="Genomic_DNA"/>
</dbReference>
<dbReference type="Pfam" id="PF00309">
    <property type="entry name" value="Sigma54_AID"/>
    <property type="match status" value="1"/>
</dbReference>
<dbReference type="GO" id="GO:0006352">
    <property type="term" value="P:DNA-templated transcription initiation"/>
    <property type="evidence" value="ECO:0007669"/>
    <property type="project" value="InterPro"/>
</dbReference>
<evidence type="ECO:0000313" key="12">
    <source>
        <dbReference type="EMBL" id="TNJ39390.1"/>
    </source>
</evidence>
<dbReference type="InterPro" id="IPR038709">
    <property type="entry name" value="RpoN_core-bd_sf"/>
</dbReference>
<feature type="domain" description="RNA polymerase sigma factor 54 DNA-binding" evidence="10">
    <location>
        <begin position="326"/>
        <end position="483"/>
    </location>
</feature>
<dbReference type="NCBIfam" id="TIGR02395">
    <property type="entry name" value="rpoN_sigma"/>
    <property type="match status" value="1"/>
</dbReference>
<dbReference type="PROSITE" id="PS50044">
    <property type="entry name" value="SIGMA54_3"/>
    <property type="match status" value="1"/>
</dbReference>
<keyword evidence="4" id="KW-0548">Nucleotidyltransferase</keyword>
<evidence type="ECO:0000256" key="1">
    <source>
        <dbReference type="ARBA" id="ARBA00008798"/>
    </source>
</evidence>
<evidence type="ECO:0000256" key="5">
    <source>
        <dbReference type="ARBA" id="ARBA00023015"/>
    </source>
</evidence>
<sequence>MAEMRLQQRQTAQLSAQQVMTSQLLQLPLTRLEQRIYDEVQDNPMLELVEERRQDDGTAGAAQTASGDSAELFDSVARFERSSMKVRADGGNRETVSVGRTGGGGASSGGEERFFQAVQHDTFHEQLLRDLSLQEGVEEREVLIAAEILGNLDSDGYLTEELEVIIDGLRQSGIEARLAEVREIQQKIWYLDPPGVAVADLRQRLLVELSVYEREHDADAVSVARTILQEAFDDFMNKRFDRLLKKLNLEKRQLEAAIGVITSLDPHPCGVFFDEGGHYISPDFIVTYENGALFASLNDRGSLSVRVSDEYREVLSKRKVPKEDRQFMRQKLQRAGEFAAALQIRRQTLLKVMEALLVAQARFFIDGPRYLQPLVMKTIAEESGYDISTISRAVNGKYVQTRFGVFELKYFFSGALSTGEGEETSSRIIKQQLRELIEAENSAEPLSDERLGELLGEKRVKIARRTVAKYREQMQIPVARLRKKIG</sequence>
<evidence type="ECO:0000256" key="3">
    <source>
        <dbReference type="ARBA" id="ARBA00022679"/>
    </source>
</evidence>
<comment type="caution">
    <text evidence="12">The sequence shown here is derived from an EMBL/GenBank/DDBJ whole genome shotgun (WGS) entry which is preliminary data.</text>
</comment>
<evidence type="ECO:0000256" key="4">
    <source>
        <dbReference type="ARBA" id="ARBA00022695"/>
    </source>
</evidence>
<evidence type="ECO:0000313" key="13">
    <source>
        <dbReference type="Proteomes" id="UP000308271"/>
    </source>
</evidence>
<name>A0A5C4S779_CHLTI</name>
<evidence type="ECO:0000256" key="9">
    <source>
        <dbReference type="SAM" id="MobiDB-lite"/>
    </source>
</evidence>
<dbReference type="InterPro" id="IPR007634">
    <property type="entry name" value="RNA_pol_sigma_54_DNA-bd"/>
</dbReference>
<dbReference type="PANTHER" id="PTHR32248:SF4">
    <property type="entry name" value="RNA POLYMERASE SIGMA-54 FACTOR"/>
    <property type="match status" value="1"/>
</dbReference>
<gene>
    <name evidence="12" type="primary">rpoN</name>
    <name evidence="12" type="ORF">FGF66_04600</name>
</gene>
<dbReference type="PIRSF" id="PIRSF000774">
    <property type="entry name" value="RpoN"/>
    <property type="match status" value="1"/>
</dbReference>
<dbReference type="GO" id="GO:0016779">
    <property type="term" value="F:nucleotidyltransferase activity"/>
    <property type="evidence" value="ECO:0007669"/>
    <property type="project" value="UniProtKB-KW"/>
</dbReference>
<dbReference type="AlphaFoldDB" id="A0A5C4S779"/>
<dbReference type="OrthoDB" id="9814402at2"/>
<comment type="similarity">
    <text evidence="1">Belongs to the sigma-54 factor family.</text>
</comment>
<protein>
    <submittedName>
        <fullName evidence="12">RNA polymerase factor sigma-54</fullName>
    </submittedName>
</protein>
<dbReference type="GO" id="GO:0001216">
    <property type="term" value="F:DNA-binding transcription activator activity"/>
    <property type="evidence" value="ECO:0007669"/>
    <property type="project" value="InterPro"/>
</dbReference>